<dbReference type="EMBL" id="RCMG01000433">
    <property type="protein sequence ID" value="KAG2854332.1"/>
    <property type="molecule type" value="Genomic_DNA"/>
</dbReference>
<dbReference type="Proteomes" id="UP000774804">
    <property type="component" value="Unassembled WGS sequence"/>
</dbReference>
<dbReference type="EMBL" id="RCML01000434">
    <property type="protein sequence ID" value="KAG2977178.1"/>
    <property type="molecule type" value="Genomic_DNA"/>
</dbReference>
<dbReference type="InterPro" id="IPR032675">
    <property type="entry name" value="LRR_dom_sf"/>
</dbReference>
<name>A0A329SLU9_9STRA</name>
<sequence length="723" mass="79648">MTPVDPAPPALWAFLYPWCRLLRGKLHLEGRTAENSARWEYHWVAVRLPHSPENADVIALRRIREALDLLARVAIVDNAAWRAILVHQCRVPRDEDDQPLDCALDPRFRFVFNEKFVEPGALSSAAVCKQFFVTVSAQRESDDYLEARRSLKKLQTALGKTGRSVEAVKPIPFELQFELLTLPDEILETHLRDLNTMLGILQANGRGDTNSSGLLPLGLDSIRLDVGGVNMSWSLTQRLTSLLSSGLPFSLFAFSLKKATAENYVQMQESVGWFLRTVLCGQGRVGQSLADAERGGVDTLSVGCHDCDEWQFAALCSALGSASVTKHLRLYGIFGMADTEETRRWKWQWLTYALFRTATESTVERALITAAQLTREDTLAIAVAIHVNSPPTDGLSKITREEIMLNIRDWGRDNVGHFLDGTEFMLIDPDQENDGGGRLSSIFLETDSWLHIVSDGGDHFDVVLPGFGIVRADKLPIEQRLAPTDNSTLGLKALTLALGRHFGDDGGEVLTDFLNLIGTPLRSLALYAVGSYPISMASISQACPQLTDLFLEGIQLINPRDFSLDIERTKAKLKCLGLVNVFTSNEHITHLAEAIASPSSQIAQHLSELGLSGSEASCTIDDANVRALLTMLKTNRKLMYLSLGMSPELQTKYDEAIQQHHGESLPVVQNKVPIPAKTAFLSAVRGQEYQSSASNSLDDAVLSLILALAATCASRTVTIHYDD</sequence>
<proteinExistence type="predicted"/>
<reference evidence="1" key="2">
    <citation type="submission" date="2018-10" db="EMBL/GenBank/DDBJ databases">
        <title>Effector identification in a new, highly contiguous assembly of the strawberry crown rot pathogen Phytophthora cactorum.</title>
        <authorList>
            <person name="Armitage A.D."/>
            <person name="Nellist C.F."/>
            <person name="Bates H."/>
            <person name="Vickerstaff R.J."/>
            <person name="Harrison R.J."/>
        </authorList>
    </citation>
    <scope>NUCLEOTIDE SEQUENCE</scope>
    <source>
        <strain evidence="1">15-7</strain>
        <strain evidence="2">4032</strain>
        <strain evidence="3">P415</strain>
        <strain evidence="4">P421</strain>
    </source>
</reference>
<evidence type="ECO:0000313" key="6">
    <source>
        <dbReference type="Proteomes" id="UP000251314"/>
    </source>
</evidence>
<organism evidence="5 6">
    <name type="scientific">Phytophthora cactorum</name>
    <dbReference type="NCBI Taxonomy" id="29920"/>
    <lineage>
        <taxon>Eukaryota</taxon>
        <taxon>Sar</taxon>
        <taxon>Stramenopiles</taxon>
        <taxon>Oomycota</taxon>
        <taxon>Peronosporomycetes</taxon>
        <taxon>Peronosporales</taxon>
        <taxon>Peronosporaceae</taxon>
        <taxon>Phytophthora</taxon>
    </lineage>
</organism>
<accession>A0A329SLU9</accession>
<dbReference type="Proteomes" id="UP000697107">
    <property type="component" value="Unassembled WGS sequence"/>
</dbReference>
<evidence type="ECO:0000313" key="4">
    <source>
        <dbReference type="EMBL" id="KAG3218734.1"/>
    </source>
</evidence>
<dbReference type="OrthoDB" id="108594at2759"/>
<reference evidence="5 6" key="1">
    <citation type="submission" date="2018-01" db="EMBL/GenBank/DDBJ databases">
        <title>Draft genome of the strawberry crown rot pathogen Phytophthora cactorum.</title>
        <authorList>
            <person name="Armitage A.D."/>
            <person name="Lysoe E."/>
            <person name="Nellist C.F."/>
            <person name="Harrison R.J."/>
            <person name="Brurberg M.B."/>
        </authorList>
    </citation>
    <scope>NUCLEOTIDE SEQUENCE [LARGE SCALE GENOMIC DNA]</scope>
    <source>
        <strain evidence="5 6">10300</strain>
    </source>
</reference>
<dbReference type="EMBL" id="RCMI01000414">
    <property type="protein sequence ID" value="KAG2911955.1"/>
    <property type="molecule type" value="Genomic_DNA"/>
</dbReference>
<dbReference type="SUPFAM" id="SSF52047">
    <property type="entry name" value="RNI-like"/>
    <property type="match status" value="1"/>
</dbReference>
<evidence type="ECO:0000313" key="5">
    <source>
        <dbReference type="EMBL" id="RAW37813.1"/>
    </source>
</evidence>
<dbReference type="Proteomes" id="UP000735874">
    <property type="component" value="Unassembled WGS sequence"/>
</dbReference>
<dbReference type="Proteomes" id="UP000760860">
    <property type="component" value="Unassembled WGS sequence"/>
</dbReference>
<dbReference type="VEuPathDB" id="FungiDB:PC110_g5950"/>
<gene>
    <name evidence="5" type="ORF">PC110_g5950</name>
    <name evidence="1" type="ORF">PC113_g13402</name>
    <name evidence="2" type="ORF">PC115_g12423</name>
    <name evidence="3" type="ORF">PC118_g13028</name>
    <name evidence="4" type="ORF">PC129_g10461</name>
</gene>
<dbReference type="EMBL" id="RCMV01000345">
    <property type="protein sequence ID" value="KAG3218734.1"/>
    <property type="molecule type" value="Genomic_DNA"/>
</dbReference>
<dbReference type="AlphaFoldDB" id="A0A329SLU9"/>
<comment type="caution">
    <text evidence="5">The sequence shown here is derived from an EMBL/GenBank/DDBJ whole genome shotgun (WGS) entry which is preliminary data.</text>
</comment>
<keyword evidence="6" id="KW-1185">Reference proteome</keyword>
<evidence type="ECO:0000313" key="2">
    <source>
        <dbReference type="EMBL" id="KAG2911955.1"/>
    </source>
</evidence>
<dbReference type="EMBL" id="MJFZ01000103">
    <property type="protein sequence ID" value="RAW37813.1"/>
    <property type="molecule type" value="Genomic_DNA"/>
</dbReference>
<dbReference type="Proteomes" id="UP000251314">
    <property type="component" value="Unassembled WGS sequence"/>
</dbReference>
<protein>
    <submittedName>
        <fullName evidence="5">Uncharacterized protein</fullName>
    </submittedName>
</protein>
<evidence type="ECO:0000313" key="3">
    <source>
        <dbReference type="EMBL" id="KAG2977178.1"/>
    </source>
</evidence>
<dbReference type="Gene3D" id="3.80.10.10">
    <property type="entry name" value="Ribonuclease Inhibitor"/>
    <property type="match status" value="1"/>
</dbReference>
<evidence type="ECO:0000313" key="1">
    <source>
        <dbReference type="EMBL" id="KAG2854332.1"/>
    </source>
</evidence>